<evidence type="ECO:0000259" key="10">
    <source>
        <dbReference type="Pfam" id="PF01747"/>
    </source>
</evidence>
<name>A0A975B6G7_9BACT</name>
<dbReference type="Proteomes" id="UP000663720">
    <property type="component" value="Chromosome"/>
</dbReference>
<dbReference type="Pfam" id="PF01747">
    <property type="entry name" value="ATP-sulfurylase"/>
    <property type="match status" value="1"/>
</dbReference>
<dbReference type="InterPro" id="IPR014729">
    <property type="entry name" value="Rossmann-like_a/b/a_fold"/>
</dbReference>
<comment type="catalytic activity">
    <reaction evidence="7">
        <text>sulfate + ATP + H(+) = adenosine 5'-phosphosulfate + diphosphate</text>
        <dbReference type="Rhea" id="RHEA:18133"/>
        <dbReference type="ChEBI" id="CHEBI:15378"/>
        <dbReference type="ChEBI" id="CHEBI:16189"/>
        <dbReference type="ChEBI" id="CHEBI:30616"/>
        <dbReference type="ChEBI" id="CHEBI:33019"/>
        <dbReference type="ChEBI" id="CHEBI:58243"/>
        <dbReference type="EC" id="2.7.7.4"/>
    </reaction>
</comment>
<evidence type="ECO:0000313" key="13">
    <source>
        <dbReference type="Proteomes" id="UP000663720"/>
    </source>
</evidence>
<reference evidence="12" key="1">
    <citation type="journal article" date="2021" name="Microb. Physiol.">
        <title>Proteogenomic Insights into the Physiology of Marine, Sulfate-Reducing, Filamentous Desulfonema limicola and Desulfonema magnum.</title>
        <authorList>
            <person name="Schnaars V."/>
            <person name="Wohlbrand L."/>
            <person name="Scheve S."/>
            <person name="Hinrichs C."/>
            <person name="Reinhardt R."/>
            <person name="Rabus R."/>
        </authorList>
    </citation>
    <scope>NUCLEOTIDE SEQUENCE</scope>
    <source>
        <strain evidence="12">5ac10</strain>
    </source>
</reference>
<dbReference type="Pfam" id="PF14306">
    <property type="entry name" value="PUA_2"/>
    <property type="match status" value="1"/>
</dbReference>
<evidence type="ECO:0000256" key="6">
    <source>
        <dbReference type="ARBA" id="ARBA00022840"/>
    </source>
</evidence>
<dbReference type="FunFam" id="3.40.50.300:FF:000802">
    <property type="entry name" value="Sulfate adenylyltransferase"/>
    <property type="match status" value="1"/>
</dbReference>
<dbReference type="GO" id="GO:0005524">
    <property type="term" value="F:ATP binding"/>
    <property type="evidence" value="ECO:0007669"/>
    <property type="project" value="UniProtKB-UniRule"/>
</dbReference>
<dbReference type="EC" id="2.7.1.25" evidence="8"/>
<feature type="domain" description="ATP-sulfurylase PUA-like" evidence="11">
    <location>
        <begin position="8"/>
        <end position="165"/>
    </location>
</feature>
<evidence type="ECO:0000259" key="9">
    <source>
        <dbReference type="Pfam" id="PF01583"/>
    </source>
</evidence>
<dbReference type="PANTHER" id="PTHR42700">
    <property type="entry name" value="SULFATE ADENYLYLTRANSFERASE"/>
    <property type="match status" value="1"/>
</dbReference>
<dbReference type="Gene3D" id="3.40.50.300">
    <property type="entry name" value="P-loop containing nucleotide triphosphate hydrolases"/>
    <property type="match status" value="1"/>
</dbReference>
<gene>
    <name evidence="8 12" type="primary">cysC</name>
    <name evidence="12" type="ORF">dnl_19150</name>
</gene>
<dbReference type="NCBIfam" id="NF003013">
    <property type="entry name" value="PRK03846.1"/>
    <property type="match status" value="1"/>
</dbReference>
<dbReference type="InterPro" id="IPR024951">
    <property type="entry name" value="Sulfurylase_cat_dom"/>
</dbReference>
<organism evidence="12 13">
    <name type="scientific">Desulfonema limicola</name>
    <dbReference type="NCBI Taxonomy" id="45656"/>
    <lineage>
        <taxon>Bacteria</taxon>
        <taxon>Pseudomonadati</taxon>
        <taxon>Thermodesulfobacteriota</taxon>
        <taxon>Desulfobacteria</taxon>
        <taxon>Desulfobacterales</taxon>
        <taxon>Desulfococcaceae</taxon>
        <taxon>Desulfonema</taxon>
    </lineage>
</organism>
<dbReference type="NCBIfam" id="NF004040">
    <property type="entry name" value="PRK05537.1"/>
    <property type="match status" value="1"/>
</dbReference>
<feature type="domain" description="Sulphate adenylyltransferase catalytic" evidence="10">
    <location>
        <begin position="174"/>
        <end position="388"/>
    </location>
</feature>
<dbReference type="GO" id="GO:0004020">
    <property type="term" value="F:adenylylsulfate kinase activity"/>
    <property type="evidence" value="ECO:0007669"/>
    <property type="project" value="UniProtKB-UniRule"/>
</dbReference>
<feature type="domain" description="APS kinase" evidence="9">
    <location>
        <begin position="396"/>
        <end position="548"/>
    </location>
</feature>
<keyword evidence="8" id="KW-0597">Phosphoprotein</keyword>
<dbReference type="AlphaFoldDB" id="A0A975B6G7"/>
<dbReference type="SUPFAM" id="SSF52540">
    <property type="entry name" value="P-loop containing nucleoside triphosphate hydrolases"/>
    <property type="match status" value="1"/>
</dbReference>
<sequence length="571" mass="64342">MNDFQLTAPFGGSLVDLVVDLDRAGLLKDIAANLTDITLNEKQMCDLEMLGTGSFSPLTGFMVQGDYESVLDRMRLQNNMIWPVPVCLDIPGLTAKNLEAGQSVALRDPEGFLLAVMHIEDIWKPDLRREALHIYKTEDTSHPNTDYLLNNTGDYYIGGKLEIISLPLRFDFQQLRMSPAEIRNMFIKLGWKKIVGFYTRNPVHRPQFEMTLRAMRQSGANILMLPTAGTSLENDFDHYTRIRCYREIIKKYPPDSLLLNLLPLDIRMAGPKGAVLHSIIAKNYGCTHFIVGHDHASPDPAKDDKSFYKKGEAVSLTQELSIEIGIEIIALQEMVYLPFEDEYRFADQVPENTQTISFSGFEIRNRIRSGRRVPGWASFPEVIKELKRACPPPKKQGLTVFFTGLSGAGKSTLAKILYSRFLELGDRPVTLLDGDIVRQNLSRELNFSKEHRDINVRRIGFVASEITKNRGIAICAPIAPYENTRSEIRSLIETYGGFVEVHVSTPIEECEKRDRKGMYAKARAGLIKGFTGIDDPYEIPGSPEIRIDTSALTPNEAVKEVMLFLGEKGYI</sequence>
<dbReference type="NCBIfam" id="TIGR00455">
    <property type="entry name" value="apsK"/>
    <property type="match status" value="1"/>
</dbReference>
<comment type="catalytic activity">
    <reaction evidence="1 8">
        <text>adenosine 5'-phosphosulfate + ATP = 3'-phosphoadenylyl sulfate + ADP + H(+)</text>
        <dbReference type="Rhea" id="RHEA:24152"/>
        <dbReference type="ChEBI" id="CHEBI:15378"/>
        <dbReference type="ChEBI" id="CHEBI:30616"/>
        <dbReference type="ChEBI" id="CHEBI:58243"/>
        <dbReference type="ChEBI" id="CHEBI:58339"/>
        <dbReference type="ChEBI" id="CHEBI:456216"/>
        <dbReference type="EC" id="2.7.1.25"/>
    </reaction>
</comment>
<dbReference type="SUPFAM" id="SSF52374">
    <property type="entry name" value="Nucleotidylyl transferase"/>
    <property type="match status" value="1"/>
</dbReference>
<keyword evidence="5 8" id="KW-0547">Nucleotide-binding</keyword>
<dbReference type="InterPro" id="IPR002650">
    <property type="entry name" value="Sulphate_adenylyltransferase"/>
</dbReference>
<comment type="similarity">
    <text evidence="8">Belongs to the APS kinase family.</text>
</comment>
<evidence type="ECO:0000313" key="12">
    <source>
        <dbReference type="EMBL" id="QTA79640.1"/>
    </source>
</evidence>
<feature type="binding site" evidence="8">
    <location>
        <begin position="404"/>
        <end position="411"/>
    </location>
    <ligand>
        <name>ATP</name>
        <dbReference type="ChEBI" id="CHEBI:30616"/>
    </ligand>
</feature>
<evidence type="ECO:0000259" key="11">
    <source>
        <dbReference type="Pfam" id="PF14306"/>
    </source>
</evidence>
<keyword evidence="13" id="KW-1185">Reference proteome</keyword>
<evidence type="ECO:0000256" key="2">
    <source>
        <dbReference type="ARBA" id="ARBA00004806"/>
    </source>
</evidence>
<evidence type="ECO:0000256" key="7">
    <source>
        <dbReference type="ARBA" id="ARBA00049370"/>
    </source>
</evidence>
<dbReference type="Gene3D" id="3.40.50.620">
    <property type="entry name" value="HUPs"/>
    <property type="match status" value="1"/>
</dbReference>
<keyword evidence="6 8" id="KW-0067">ATP-binding</keyword>
<dbReference type="GO" id="GO:0005737">
    <property type="term" value="C:cytoplasm"/>
    <property type="evidence" value="ECO:0007669"/>
    <property type="project" value="TreeGrafter"/>
</dbReference>
<dbReference type="GO" id="GO:0010134">
    <property type="term" value="P:sulfate assimilation via adenylyl sulfate reduction"/>
    <property type="evidence" value="ECO:0007669"/>
    <property type="project" value="TreeGrafter"/>
</dbReference>
<dbReference type="GO" id="GO:0019379">
    <property type="term" value="P:sulfate assimilation, phosphoadenylyl sulfate reduction by phosphoadenylyl-sulfate reductase (thioredoxin)"/>
    <property type="evidence" value="ECO:0007669"/>
    <property type="project" value="TreeGrafter"/>
</dbReference>
<evidence type="ECO:0000256" key="1">
    <source>
        <dbReference type="ARBA" id="ARBA00001823"/>
    </source>
</evidence>
<comment type="caution">
    <text evidence="8">Lacks conserved residue(s) required for the propagation of feature annotation.</text>
</comment>
<dbReference type="InterPro" id="IPR059117">
    <property type="entry name" value="APS_kinase_dom"/>
</dbReference>
<dbReference type="KEGG" id="dli:dnl_19150"/>
<dbReference type="InterPro" id="IPR050512">
    <property type="entry name" value="Sulf_AdTrans/APS_kinase"/>
</dbReference>
<dbReference type="NCBIfam" id="TIGR00339">
    <property type="entry name" value="sopT"/>
    <property type="match status" value="1"/>
</dbReference>
<dbReference type="Pfam" id="PF01583">
    <property type="entry name" value="APS_kinase"/>
    <property type="match status" value="1"/>
</dbReference>
<dbReference type="GO" id="GO:0070814">
    <property type="term" value="P:hydrogen sulfide biosynthetic process"/>
    <property type="evidence" value="ECO:0007669"/>
    <property type="project" value="UniProtKB-UniRule"/>
</dbReference>
<dbReference type="HAMAP" id="MF_00065">
    <property type="entry name" value="Adenylyl_sulf_kinase"/>
    <property type="match status" value="1"/>
</dbReference>
<keyword evidence="3 8" id="KW-0808">Transferase</keyword>
<dbReference type="EMBL" id="CP061799">
    <property type="protein sequence ID" value="QTA79640.1"/>
    <property type="molecule type" value="Genomic_DNA"/>
</dbReference>
<evidence type="ECO:0000256" key="5">
    <source>
        <dbReference type="ARBA" id="ARBA00022741"/>
    </source>
</evidence>
<dbReference type="CDD" id="cd02027">
    <property type="entry name" value="APSK"/>
    <property type="match status" value="1"/>
</dbReference>
<accession>A0A975B6G7</accession>
<keyword evidence="4" id="KW-0548">Nucleotidyltransferase</keyword>
<dbReference type="SUPFAM" id="SSF88697">
    <property type="entry name" value="PUA domain-like"/>
    <property type="match status" value="1"/>
</dbReference>
<dbReference type="InterPro" id="IPR025980">
    <property type="entry name" value="ATP-Sase_PUA-like_dom"/>
</dbReference>
<dbReference type="InterPro" id="IPR002891">
    <property type="entry name" value="APS"/>
</dbReference>
<protein>
    <recommendedName>
        <fullName evidence="8">Adenylyl-sulfate kinase</fullName>
        <ecNumber evidence="8">2.7.1.25</ecNumber>
    </recommendedName>
    <alternativeName>
        <fullName evidence="8">APS kinase</fullName>
    </alternativeName>
    <alternativeName>
        <fullName evidence="8">ATP adenosine-5'-phosphosulfate 3'-phosphotransferase</fullName>
    </alternativeName>
    <alternativeName>
        <fullName evidence="8">Adenosine-5'-phosphosulfate kinase</fullName>
    </alternativeName>
</protein>
<evidence type="ECO:0000256" key="8">
    <source>
        <dbReference type="HAMAP-Rule" id="MF_00065"/>
    </source>
</evidence>
<dbReference type="RefSeq" id="WP_207691367.1">
    <property type="nucleotide sequence ID" value="NZ_CP061799.1"/>
</dbReference>
<dbReference type="PANTHER" id="PTHR42700:SF1">
    <property type="entry name" value="SULFATE ADENYLYLTRANSFERASE"/>
    <property type="match status" value="1"/>
</dbReference>
<comment type="pathway">
    <text evidence="2 8">Sulfur metabolism; hydrogen sulfide biosynthesis; sulfite from sulfate: step 2/3.</text>
</comment>
<evidence type="ECO:0000256" key="4">
    <source>
        <dbReference type="ARBA" id="ARBA00022695"/>
    </source>
</evidence>
<comment type="function">
    <text evidence="8">Catalyzes the synthesis of activated sulfate.</text>
</comment>
<dbReference type="InterPro" id="IPR027417">
    <property type="entry name" value="P-loop_NTPase"/>
</dbReference>
<dbReference type="InterPro" id="IPR015947">
    <property type="entry name" value="PUA-like_sf"/>
</dbReference>
<dbReference type="Gene3D" id="3.10.400.10">
    <property type="entry name" value="Sulfate adenylyltransferase"/>
    <property type="match status" value="1"/>
</dbReference>
<evidence type="ECO:0000256" key="3">
    <source>
        <dbReference type="ARBA" id="ARBA00022679"/>
    </source>
</evidence>
<dbReference type="GO" id="GO:0004781">
    <property type="term" value="F:sulfate adenylyltransferase (ATP) activity"/>
    <property type="evidence" value="ECO:0007669"/>
    <property type="project" value="UniProtKB-EC"/>
</dbReference>
<keyword evidence="8 12" id="KW-0418">Kinase</keyword>
<proteinExistence type="inferred from homology"/>